<name>A0ABR7IPF6_9CLOT</name>
<evidence type="ECO:0000313" key="3">
    <source>
        <dbReference type="Proteomes" id="UP000649151"/>
    </source>
</evidence>
<dbReference type="InterPro" id="IPR050104">
    <property type="entry name" value="FMN-dep_NADH:Q_OxRdtase_AzoR1"/>
</dbReference>
<comment type="caution">
    <text evidence="2">The sequence shown here is derived from an EMBL/GenBank/DDBJ whole genome shotgun (WGS) entry which is preliminary data.</text>
</comment>
<dbReference type="PANTHER" id="PTHR43741:SF4">
    <property type="entry name" value="FMN-DEPENDENT NADH:QUINONE OXIDOREDUCTASE"/>
    <property type="match status" value="1"/>
</dbReference>
<dbReference type="Proteomes" id="UP000649151">
    <property type="component" value="Unassembled WGS sequence"/>
</dbReference>
<evidence type="ECO:0000313" key="2">
    <source>
        <dbReference type="EMBL" id="MBC5787012.1"/>
    </source>
</evidence>
<dbReference type="InterPro" id="IPR029039">
    <property type="entry name" value="Flavoprotein-like_sf"/>
</dbReference>
<dbReference type="Gene3D" id="3.40.50.360">
    <property type="match status" value="1"/>
</dbReference>
<gene>
    <name evidence="2" type="ORF">H8Z77_03100</name>
</gene>
<dbReference type="Pfam" id="PF02525">
    <property type="entry name" value="Flavodoxin_2"/>
    <property type="match status" value="1"/>
</dbReference>
<dbReference type="InterPro" id="IPR003680">
    <property type="entry name" value="Flavodoxin_fold"/>
</dbReference>
<proteinExistence type="predicted"/>
<feature type="domain" description="Flavodoxin-like fold" evidence="1">
    <location>
        <begin position="1"/>
        <end position="184"/>
    </location>
</feature>
<protein>
    <submittedName>
        <fullName evidence="2">NAD(P)H-dependent oxidoreductase</fullName>
    </submittedName>
</protein>
<accession>A0ABR7IPF6</accession>
<organism evidence="2 3">
    <name type="scientific">Clostridium facile</name>
    <dbReference type="NCBI Taxonomy" id="2763035"/>
    <lineage>
        <taxon>Bacteria</taxon>
        <taxon>Bacillati</taxon>
        <taxon>Bacillota</taxon>
        <taxon>Clostridia</taxon>
        <taxon>Eubacteriales</taxon>
        <taxon>Clostridiaceae</taxon>
        <taxon>Clostridium</taxon>
    </lineage>
</organism>
<dbReference type="EMBL" id="JACOQK010000001">
    <property type="protein sequence ID" value="MBC5787012.1"/>
    <property type="molecule type" value="Genomic_DNA"/>
</dbReference>
<keyword evidence="3" id="KW-1185">Reference proteome</keyword>
<evidence type="ECO:0000259" key="1">
    <source>
        <dbReference type="Pfam" id="PF02525"/>
    </source>
</evidence>
<reference evidence="2 3" key="1">
    <citation type="submission" date="2020-08" db="EMBL/GenBank/DDBJ databases">
        <title>Genome public.</title>
        <authorList>
            <person name="Liu C."/>
            <person name="Sun Q."/>
        </authorList>
    </citation>
    <scope>NUCLEOTIDE SEQUENCE [LARGE SCALE GENOMIC DNA]</scope>
    <source>
        <strain evidence="2 3">NSJ-27</strain>
    </source>
</reference>
<dbReference type="SUPFAM" id="SSF52218">
    <property type="entry name" value="Flavoproteins"/>
    <property type="match status" value="1"/>
</dbReference>
<sequence length="194" mass="21731">MNILIIDACIREETSRTKKLLDQAITTIQQVHPEANIETVSLAQTNLNWFDYQSLKERDALLAQKKLEHPRFQLAHQFAQADGIVIAAPYWDASFPAILKVYIEHISVEGITFGCNSDGLYGMCNANYMLYLTTRGSTAAEFEQATPYLKALCFQFGIPSFLDISADGLDEFNVDSNAVLQEALTNTKLLCEKL</sequence>
<dbReference type="PANTHER" id="PTHR43741">
    <property type="entry name" value="FMN-DEPENDENT NADH-AZOREDUCTASE 1"/>
    <property type="match status" value="1"/>
</dbReference>
<dbReference type="RefSeq" id="WP_186996166.1">
    <property type="nucleotide sequence ID" value="NZ_JACOQK010000001.1"/>
</dbReference>